<dbReference type="Proteomes" id="UP001432322">
    <property type="component" value="Unassembled WGS sequence"/>
</dbReference>
<dbReference type="EMBL" id="BTSY01000002">
    <property type="protein sequence ID" value="GMT15465.1"/>
    <property type="molecule type" value="Genomic_DNA"/>
</dbReference>
<evidence type="ECO:0000313" key="2">
    <source>
        <dbReference type="Proteomes" id="UP001432322"/>
    </source>
</evidence>
<keyword evidence="2" id="KW-1185">Reference proteome</keyword>
<evidence type="ECO:0000313" key="1">
    <source>
        <dbReference type="EMBL" id="GMT15465.1"/>
    </source>
</evidence>
<accession>A0AAV5VC17</accession>
<dbReference type="PANTHER" id="PTHR36936:SF3">
    <property type="entry name" value="PROTEIN CBG26223"/>
    <property type="match status" value="1"/>
</dbReference>
<evidence type="ECO:0008006" key="3">
    <source>
        <dbReference type="Google" id="ProtNLM"/>
    </source>
</evidence>
<gene>
    <name evidence="1" type="ORF">PFISCL1PPCAC_6762</name>
</gene>
<name>A0AAV5VC17_9BILA</name>
<comment type="caution">
    <text evidence="1">The sequence shown here is derived from an EMBL/GenBank/DDBJ whole genome shotgun (WGS) entry which is preliminary data.</text>
</comment>
<proteinExistence type="predicted"/>
<organism evidence="1 2">
    <name type="scientific">Pristionchus fissidentatus</name>
    <dbReference type="NCBI Taxonomy" id="1538716"/>
    <lineage>
        <taxon>Eukaryota</taxon>
        <taxon>Metazoa</taxon>
        <taxon>Ecdysozoa</taxon>
        <taxon>Nematoda</taxon>
        <taxon>Chromadorea</taxon>
        <taxon>Rhabditida</taxon>
        <taxon>Rhabditina</taxon>
        <taxon>Diplogasteromorpha</taxon>
        <taxon>Diplogasteroidea</taxon>
        <taxon>Neodiplogasteridae</taxon>
        <taxon>Pristionchus</taxon>
    </lineage>
</organism>
<dbReference type="PANTHER" id="PTHR36936">
    <property type="entry name" value="PROTEIN CBG25168"/>
    <property type="match status" value="1"/>
</dbReference>
<feature type="non-terminal residue" evidence="1">
    <location>
        <position position="1"/>
    </location>
</feature>
<protein>
    <recommendedName>
        <fullName evidence="3">C2H2-type domain-containing protein</fullName>
    </recommendedName>
</protein>
<reference evidence="1" key="1">
    <citation type="submission" date="2023-10" db="EMBL/GenBank/DDBJ databases">
        <title>Genome assembly of Pristionchus species.</title>
        <authorList>
            <person name="Yoshida K."/>
            <person name="Sommer R.J."/>
        </authorList>
    </citation>
    <scope>NUCLEOTIDE SEQUENCE</scope>
    <source>
        <strain evidence="1">RS5133</strain>
    </source>
</reference>
<sequence>QQVPQVQHLQHTVQQMQLQPPLLLPRTKRSDDRIKLFPSLFREWRGASAQITPLDGVDPFSLLNPALSQSQKLSGDVSQLSAQLRSEFLTRGKETFNSLTRSLVKVTAIPQCNLCYLNPASVCVFIDHIIGKVHVDNMKLINASYCADAYNFWMEVIRFSRAPEEKIMQKQTTEHPRVRYSADEIRRLREATVNPSLFKPSFFCPDAFKFSKVTNSYVLDSVVRICQAGERQIERPSVKLIGPLALLTPCDIEDKKLSGNVDKQLAQLGRAFEGCNIVALIVATANAMQECRPDFDHFYHNAPVKCDMCLVPVGTTKSLIKHVTSRGHINQVLELETGVSAEAFNFWLEAIRAAPYYTEERKDYTSLPPRKLFRFEDEQVIPMDGVDPFTLLDPINSPSTKMKGDVVKLAEELNDFYLVRGVYKMAKITETLAGRDKPPMWCSLCDRVVSSFFSVFILHVTDDEHVEKMKAKGVNFCADAYTFWQQVIEFSRKLEQGGDCTTYIGGRNE</sequence>
<dbReference type="AlphaFoldDB" id="A0AAV5VC17"/>